<reference evidence="6" key="1">
    <citation type="submission" date="2021-01" db="EMBL/GenBank/DDBJ databases">
        <authorList>
            <person name="Corre E."/>
            <person name="Pelletier E."/>
            <person name="Niang G."/>
            <person name="Scheremetjew M."/>
            <person name="Finn R."/>
            <person name="Kale V."/>
            <person name="Holt S."/>
            <person name="Cochrane G."/>
            <person name="Meng A."/>
            <person name="Brown T."/>
            <person name="Cohen L."/>
        </authorList>
    </citation>
    <scope>NUCLEOTIDE SEQUENCE</scope>
    <source>
        <strain evidence="6">CCMP622</strain>
    </source>
</reference>
<evidence type="ECO:0000256" key="3">
    <source>
        <dbReference type="ARBA" id="ARBA00022989"/>
    </source>
</evidence>
<feature type="transmembrane region" description="Helical" evidence="5">
    <location>
        <begin position="131"/>
        <end position="150"/>
    </location>
</feature>
<dbReference type="AlphaFoldDB" id="A0A7S2U136"/>
<feature type="transmembrane region" description="Helical" evidence="5">
    <location>
        <begin position="12"/>
        <end position="31"/>
    </location>
</feature>
<comment type="subcellular location">
    <subcellularLocation>
        <location evidence="1">Membrane</location>
        <topology evidence="1">Multi-pass membrane protein</topology>
    </subcellularLocation>
</comment>
<dbReference type="InterPro" id="IPR050186">
    <property type="entry name" value="TPT_transporter"/>
</dbReference>
<organism evidence="6">
    <name type="scientific">Lotharella oceanica</name>
    <dbReference type="NCBI Taxonomy" id="641309"/>
    <lineage>
        <taxon>Eukaryota</taxon>
        <taxon>Sar</taxon>
        <taxon>Rhizaria</taxon>
        <taxon>Cercozoa</taxon>
        <taxon>Chlorarachniophyceae</taxon>
        <taxon>Lotharella</taxon>
    </lineage>
</organism>
<proteinExistence type="predicted"/>
<evidence type="ECO:0000313" key="6">
    <source>
        <dbReference type="EMBL" id="CAD9776118.1"/>
    </source>
</evidence>
<protein>
    <recommendedName>
        <fullName evidence="9">Sugar phosphate transporter domain-containing protein</fullName>
    </recommendedName>
</protein>
<feature type="transmembrane region" description="Helical" evidence="5">
    <location>
        <begin position="278"/>
        <end position="295"/>
    </location>
</feature>
<evidence type="ECO:0000313" key="8">
    <source>
        <dbReference type="EMBL" id="CAD9776120.1"/>
    </source>
</evidence>
<dbReference type="EMBL" id="HBHP01032649">
    <property type="protein sequence ID" value="CAD9776119.1"/>
    <property type="molecule type" value="Transcribed_RNA"/>
</dbReference>
<feature type="transmembrane region" description="Helical" evidence="5">
    <location>
        <begin position="222"/>
        <end position="244"/>
    </location>
</feature>
<dbReference type="EMBL" id="HBHP01032648">
    <property type="protein sequence ID" value="CAD9776118.1"/>
    <property type="molecule type" value="Transcribed_RNA"/>
</dbReference>
<feature type="transmembrane region" description="Helical" evidence="5">
    <location>
        <begin position="43"/>
        <end position="67"/>
    </location>
</feature>
<accession>A0A7S2U136</accession>
<evidence type="ECO:0000256" key="1">
    <source>
        <dbReference type="ARBA" id="ARBA00004141"/>
    </source>
</evidence>
<evidence type="ECO:0000256" key="4">
    <source>
        <dbReference type="ARBA" id="ARBA00023136"/>
    </source>
</evidence>
<feature type="transmembrane region" description="Helical" evidence="5">
    <location>
        <begin position="192"/>
        <end position="210"/>
    </location>
</feature>
<feature type="transmembrane region" description="Helical" evidence="5">
    <location>
        <begin position="106"/>
        <end position="124"/>
    </location>
</feature>
<evidence type="ECO:0000313" key="7">
    <source>
        <dbReference type="EMBL" id="CAD9776119.1"/>
    </source>
</evidence>
<dbReference type="PANTHER" id="PTHR11132">
    <property type="entry name" value="SOLUTE CARRIER FAMILY 35"/>
    <property type="match status" value="1"/>
</dbReference>
<dbReference type="GO" id="GO:0016020">
    <property type="term" value="C:membrane"/>
    <property type="evidence" value="ECO:0007669"/>
    <property type="project" value="UniProtKB-SubCell"/>
</dbReference>
<gene>
    <name evidence="6" type="ORF">LSP00402_LOCUS20122</name>
    <name evidence="7" type="ORF">LSP00402_LOCUS20123</name>
    <name evidence="8" type="ORF">LSP00402_LOCUS20124</name>
</gene>
<dbReference type="EMBL" id="HBHP01032650">
    <property type="protein sequence ID" value="CAD9776120.1"/>
    <property type="molecule type" value="Transcribed_RNA"/>
</dbReference>
<evidence type="ECO:0000256" key="5">
    <source>
        <dbReference type="SAM" id="Phobius"/>
    </source>
</evidence>
<evidence type="ECO:0008006" key="9">
    <source>
        <dbReference type="Google" id="ProtNLM"/>
    </source>
</evidence>
<name>A0A7S2U136_9EUKA</name>
<keyword evidence="3 5" id="KW-1133">Transmembrane helix</keyword>
<sequence>MKTTTKPSTAKTGVAVACMGYMLCSSLMLIANKLAVTFFAAPGIVLILQLGLTAVCVKGAGLAGLILVDDLEWAKVKPYTLVAVAFLSTIYTNIKTLQYANVETFIVFRASTPILVSVADWWFLGRELPSFRSSMCLLGLLLGACGYVLFDKNFEVNGYIWVMVWYSVFCFDQVYLKHAADTVKMQSNWGKVYYSNLLACIPLALIAVWNQEEQILKDSPSLAAFLAVGLSCVLGVAMSYFAWLARSLISATYFTVVGNSCKIITIVINRVIWDKHASNVGLVCLLLCLLCAYYYKQAPKRADVTAREQAQKPKVPV</sequence>
<feature type="transmembrane region" description="Helical" evidence="5">
    <location>
        <begin position="251"/>
        <end position="272"/>
    </location>
</feature>
<evidence type="ECO:0000256" key="2">
    <source>
        <dbReference type="ARBA" id="ARBA00022692"/>
    </source>
</evidence>
<keyword evidence="4 5" id="KW-0472">Membrane</keyword>
<keyword evidence="2 5" id="KW-0812">Transmembrane</keyword>